<evidence type="ECO:0000256" key="1">
    <source>
        <dbReference type="SAM" id="MobiDB-lite"/>
    </source>
</evidence>
<comment type="caution">
    <text evidence="4">The sequence shown here is derived from an EMBL/GenBank/DDBJ whole genome shotgun (WGS) entry which is preliminary data.</text>
</comment>
<evidence type="ECO:0000313" key="5">
    <source>
        <dbReference type="Proteomes" id="UP000553888"/>
    </source>
</evidence>
<keyword evidence="5" id="KW-1185">Reference proteome</keyword>
<keyword evidence="2" id="KW-0812">Transmembrane</keyword>
<dbReference type="PROSITE" id="PS50965">
    <property type="entry name" value="NERD"/>
    <property type="match status" value="1"/>
</dbReference>
<dbReference type="EMBL" id="JACBZY010000001">
    <property type="protein sequence ID" value="NYG99141.1"/>
    <property type="molecule type" value="Genomic_DNA"/>
</dbReference>
<keyword evidence="2" id="KW-0472">Membrane</keyword>
<organism evidence="4 5">
    <name type="scientific">Schumannella luteola</name>
    <dbReference type="NCBI Taxonomy" id="472059"/>
    <lineage>
        <taxon>Bacteria</taxon>
        <taxon>Bacillati</taxon>
        <taxon>Actinomycetota</taxon>
        <taxon>Actinomycetes</taxon>
        <taxon>Micrococcales</taxon>
        <taxon>Microbacteriaceae</taxon>
        <taxon>Schumannella</taxon>
    </lineage>
</organism>
<accession>A0A852YD99</accession>
<sequence>MSDLQQRVPGQSLIEKLLSEWDAGRIRLDPTTGRVEIADASISWFQGVLGERVSGRLLNQIAVHPGVTVLHSVPFGSRSSDIDHVVITAAGVFVINTKHHEGASVWAGGWGVKVNNYSQKSYIPSLVDHARRTEERLSRAAGFAVPVIGVLCLVGVHPAEFRQTAAPGDATTPPLAVTTVERLLHDITARRREMSDEQLDRVTQAALLPETWHDAPSASRPGAHLGAEFDALYAEIGGAVLIRRAELKQEGRERAAVARETARVGAGRGGSRPPARSGPPPRRASERGIPRPEPATAAVPLTPETTWTQGAAGLALWPLLFVAARGITSAVEAIGVDSVISTLGLVALWLLLAASPVLFAVADLRQLRDRGIDLRSGANALVLLGPLAHLISRHVRLHRRGRTGAGALIAHLVGGVVAVPILLGMWMASTFAF</sequence>
<evidence type="ECO:0000256" key="2">
    <source>
        <dbReference type="SAM" id="Phobius"/>
    </source>
</evidence>
<dbReference type="Pfam" id="PF08378">
    <property type="entry name" value="NERD"/>
    <property type="match status" value="1"/>
</dbReference>
<dbReference type="Proteomes" id="UP000553888">
    <property type="component" value="Unassembled WGS sequence"/>
</dbReference>
<keyword evidence="2" id="KW-1133">Transmembrane helix</keyword>
<protein>
    <recommendedName>
        <fullName evidence="3">NERD domain-containing protein</fullName>
    </recommendedName>
</protein>
<feature type="compositionally biased region" description="Basic and acidic residues" evidence="1">
    <location>
        <begin position="253"/>
        <end position="262"/>
    </location>
</feature>
<reference evidence="4 5" key="1">
    <citation type="submission" date="2020-07" db="EMBL/GenBank/DDBJ databases">
        <title>Sequencing the genomes of 1000 actinobacteria strains.</title>
        <authorList>
            <person name="Klenk H.-P."/>
        </authorList>
    </citation>
    <scope>NUCLEOTIDE SEQUENCE [LARGE SCALE GENOMIC DNA]</scope>
    <source>
        <strain evidence="4 5">DSM 23141</strain>
    </source>
</reference>
<feature type="transmembrane region" description="Helical" evidence="2">
    <location>
        <begin position="339"/>
        <end position="362"/>
    </location>
</feature>
<evidence type="ECO:0000259" key="3">
    <source>
        <dbReference type="PROSITE" id="PS50965"/>
    </source>
</evidence>
<dbReference type="RefSeq" id="WP_179567150.1">
    <property type="nucleotide sequence ID" value="NZ_JACBZY010000001.1"/>
</dbReference>
<proteinExistence type="predicted"/>
<dbReference type="InterPro" id="IPR011528">
    <property type="entry name" value="NERD"/>
</dbReference>
<feature type="transmembrane region" description="Helical" evidence="2">
    <location>
        <begin position="404"/>
        <end position="428"/>
    </location>
</feature>
<evidence type="ECO:0000313" key="4">
    <source>
        <dbReference type="EMBL" id="NYG99141.1"/>
    </source>
</evidence>
<dbReference type="AlphaFoldDB" id="A0A852YD99"/>
<gene>
    <name evidence="4" type="ORF">BJ979_001767</name>
</gene>
<feature type="region of interest" description="Disordered" evidence="1">
    <location>
        <begin position="253"/>
        <end position="302"/>
    </location>
</feature>
<name>A0A852YD99_9MICO</name>
<feature type="domain" description="NERD" evidence="3">
    <location>
        <begin position="46"/>
        <end position="160"/>
    </location>
</feature>